<protein>
    <recommendedName>
        <fullName evidence="4">Transposase</fullName>
    </recommendedName>
</protein>
<keyword evidence="3" id="KW-1185">Reference proteome</keyword>
<feature type="region of interest" description="Disordered" evidence="1">
    <location>
        <begin position="1"/>
        <end position="71"/>
    </location>
</feature>
<feature type="compositionally biased region" description="Polar residues" evidence="1">
    <location>
        <begin position="21"/>
        <end position="46"/>
    </location>
</feature>
<proteinExistence type="predicted"/>
<sequence length="114" mass="12301">MQLHHLTRRLDSARRGPRTAHAQSTRQAPTGSPRDQQDGSQGTPTARTGVRGHKKIALDPAESSAINDAPKWHRRGARWGGSRVVCSYMSDVTARLGDPAAVVLIVRCVLLTAA</sequence>
<dbReference type="Proteomes" id="UP000656881">
    <property type="component" value="Unassembled WGS sequence"/>
</dbReference>
<comment type="caution">
    <text evidence="2">The sequence shown here is derived from an EMBL/GenBank/DDBJ whole genome shotgun (WGS) entry which is preliminary data.</text>
</comment>
<evidence type="ECO:0000256" key="1">
    <source>
        <dbReference type="SAM" id="MobiDB-lite"/>
    </source>
</evidence>
<organism evidence="2 3">
    <name type="scientific">Streptomyces lasiicapitis</name>
    <dbReference type="NCBI Taxonomy" id="1923961"/>
    <lineage>
        <taxon>Bacteria</taxon>
        <taxon>Bacillati</taxon>
        <taxon>Actinomycetota</taxon>
        <taxon>Actinomycetes</taxon>
        <taxon>Kitasatosporales</taxon>
        <taxon>Streptomycetaceae</taxon>
        <taxon>Streptomyces</taxon>
    </lineage>
</organism>
<dbReference type="EMBL" id="BMNG01000029">
    <property type="protein sequence ID" value="GGO59665.1"/>
    <property type="molecule type" value="Genomic_DNA"/>
</dbReference>
<reference evidence="3" key="1">
    <citation type="journal article" date="2019" name="Int. J. Syst. Evol. Microbiol.">
        <title>The Global Catalogue of Microorganisms (GCM) 10K type strain sequencing project: providing services to taxonomists for standard genome sequencing and annotation.</title>
        <authorList>
            <consortium name="The Broad Institute Genomics Platform"/>
            <consortium name="The Broad Institute Genome Sequencing Center for Infectious Disease"/>
            <person name="Wu L."/>
            <person name="Ma J."/>
        </authorList>
    </citation>
    <scope>NUCLEOTIDE SEQUENCE [LARGE SCALE GENOMIC DNA]</scope>
    <source>
        <strain evidence="3">CGMCC 4.7349</strain>
    </source>
</reference>
<evidence type="ECO:0008006" key="4">
    <source>
        <dbReference type="Google" id="ProtNLM"/>
    </source>
</evidence>
<evidence type="ECO:0000313" key="2">
    <source>
        <dbReference type="EMBL" id="GGO59665.1"/>
    </source>
</evidence>
<gene>
    <name evidence="2" type="ORF">GCM10012286_81800</name>
</gene>
<accession>A0ABQ2MVP2</accession>
<name>A0ABQ2MVP2_9ACTN</name>
<evidence type="ECO:0000313" key="3">
    <source>
        <dbReference type="Proteomes" id="UP000656881"/>
    </source>
</evidence>